<protein>
    <submittedName>
        <fullName evidence="1">Uncharacterized protein</fullName>
    </submittedName>
</protein>
<dbReference type="Proteomes" id="UP000187203">
    <property type="component" value="Unassembled WGS sequence"/>
</dbReference>
<accession>A0A1R3J769</accession>
<evidence type="ECO:0000313" key="1">
    <source>
        <dbReference type="EMBL" id="OMO90644.1"/>
    </source>
</evidence>
<gene>
    <name evidence="1" type="ORF">COLO4_18992</name>
</gene>
<evidence type="ECO:0000313" key="2">
    <source>
        <dbReference type="Proteomes" id="UP000187203"/>
    </source>
</evidence>
<reference evidence="2" key="1">
    <citation type="submission" date="2013-09" db="EMBL/GenBank/DDBJ databases">
        <title>Corchorus olitorius genome sequencing.</title>
        <authorList>
            <person name="Alam M."/>
            <person name="Haque M.S."/>
            <person name="Islam M.S."/>
            <person name="Emdad E.M."/>
            <person name="Islam M.M."/>
            <person name="Ahmed B."/>
            <person name="Halim A."/>
            <person name="Hossen Q.M.M."/>
            <person name="Hossain M.Z."/>
            <person name="Ahmed R."/>
            <person name="Khan M.M."/>
            <person name="Islam R."/>
            <person name="Rashid M.M."/>
            <person name="Khan S.A."/>
            <person name="Rahman M.S."/>
            <person name="Alam M."/>
            <person name="Yahiya A.S."/>
            <person name="Khan M.S."/>
            <person name="Azam M.S."/>
            <person name="Haque T."/>
            <person name="Lashkar M.Z.H."/>
            <person name="Akhand A.I."/>
            <person name="Morshed G."/>
            <person name="Roy S."/>
            <person name="Uddin K.S."/>
            <person name="Rabeya T."/>
            <person name="Hossain A.S."/>
            <person name="Chowdhury A."/>
            <person name="Snigdha A.R."/>
            <person name="Mortoza M.S."/>
            <person name="Matin S.A."/>
            <person name="Hoque S.M.E."/>
            <person name="Islam M.K."/>
            <person name="Roy D.K."/>
            <person name="Haider R."/>
            <person name="Moosa M.M."/>
            <person name="Elias S.M."/>
            <person name="Hasan A.M."/>
            <person name="Jahan S."/>
            <person name="Shafiuddin M."/>
            <person name="Mahmood N."/>
            <person name="Shommy N.S."/>
        </authorList>
    </citation>
    <scope>NUCLEOTIDE SEQUENCE [LARGE SCALE GENOMIC DNA]</scope>
    <source>
        <strain evidence="2">cv. O-4</strain>
    </source>
</reference>
<organism evidence="1 2">
    <name type="scientific">Corchorus olitorius</name>
    <dbReference type="NCBI Taxonomy" id="93759"/>
    <lineage>
        <taxon>Eukaryota</taxon>
        <taxon>Viridiplantae</taxon>
        <taxon>Streptophyta</taxon>
        <taxon>Embryophyta</taxon>
        <taxon>Tracheophyta</taxon>
        <taxon>Spermatophyta</taxon>
        <taxon>Magnoliopsida</taxon>
        <taxon>eudicotyledons</taxon>
        <taxon>Gunneridae</taxon>
        <taxon>Pentapetalae</taxon>
        <taxon>rosids</taxon>
        <taxon>malvids</taxon>
        <taxon>Malvales</taxon>
        <taxon>Malvaceae</taxon>
        <taxon>Grewioideae</taxon>
        <taxon>Apeibeae</taxon>
        <taxon>Corchorus</taxon>
    </lineage>
</organism>
<dbReference type="AlphaFoldDB" id="A0A1R3J769"/>
<comment type="caution">
    <text evidence="1">The sequence shown here is derived from an EMBL/GenBank/DDBJ whole genome shotgun (WGS) entry which is preliminary data.</text>
</comment>
<proteinExistence type="predicted"/>
<keyword evidence="2" id="KW-1185">Reference proteome</keyword>
<name>A0A1R3J769_9ROSI</name>
<dbReference type="EMBL" id="AWUE01016537">
    <property type="protein sequence ID" value="OMO90644.1"/>
    <property type="molecule type" value="Genomic_DNA"/>
</dbReference>
<sequence>MTKKIEKYYLLPDEEEPYRTCKSKNFIPKLSVDACVAVLSKLMATIVLVVVDGFLKVSPEGCKFNFSETIAAANFDFDSSLLSIAS</sequence>